<dbReference type="SUPFAM" id="SSF50129">
    <property type="entry name" value="GroES-like"/>
    <property type="match status" value="1"/>
</dbReference>
<dbReference type="Gene3D" id="3.90.180.10">
    <property type="entry name" value="Medium-chain alcohol dehydrogenases, catalytic domain"/>
    <property type="match status" value="1"/>
</dbReference>
<dbReference type="AlphaFoldDB" id="A0A127VC84"/>
<organism evidence="2 3">
    <name type="scientific">Pedobacter cryoconitis</name>
    <dbReference type="NCBI Taxonomy" id="188932"/>
    <lineage>
        <taxon>Bacteria</taxon>
        <taxon>Pseudomonadati</taxon>
        <taxon>Bacteroidota</taxon>
        <taxon>Sphingobacteriia</taxon>
        <taxon>Sphingobacteriales</taxon>
        <taxon>Sphingobacteriaceae</taxon>
        <taxon>Pedobacter</taxon>
    </lineage>
</organism>
<sequence length="322" mass="34599">MKAAIIYQAGEIPQYAEIPEPVVQHDHEILVQVKAVSIKNLDKLKASGKHYSSEKTAKIQIVGTDGVGTLPNGQRVYGVGTSGTMAEQATFLKEWSSPVPDGLDDATAAAMPNAAMGSALALRFRAGLQPGETVLINGATGFTGKMAIQLAKYYGAGKIIVTGRNEEILKTLPALGADQIISLNQDDVSFVDQLKKIHAITPINVVIDYLWGHSAELILSSLKGNGTFSARTRYVSIGSMSGDTINLSSQILRSIDLQLSGSGLGSWTKEEVGLLFQEILPEMFRLAANQQLKMEVTTVPIHDIEKVWGSKITDGKRLVVII</sequence>
<dbReference type="InterPro" id="IPR013149">
    <property type="entry name" value="ADH-like_C"/>
</dbReference>
<dbReference type="InterPro" id="IPR036291">
    <property type="entry name" value="NAD(P)-bd_dom_sf"/>
</dbReference>
<dbReference type="OrthoDB" id="9787435at2"/>
<dbReference type="InterPro" id="IPR011032">
    <property type="entry name" value="GroES-like_sf"/>
</dbReference>
<evidence type="ECO:0000259" key="1">
    <source>
        <dbReference type="SMART" id="SM00829"/>
    </source>
</evidence>
<reference evidence="2 3" key="1">
    <citation type="submission" date="2016-03" db="EMBL/GenBank/DDBJ databases">
        <title>Complete genome sequence of Pedobacter cryoconitis PAMC 27485.</title>
        <authorList>
            <person name="Lee J."/>
            <person name="Kim O.-S."/>
        </authorList>
    </citation>
    <scope>NUCLEOTIDE SEQUENCE [LARGE SCALE GENOMIC DNA]</scope>
    <source>
        <strain evidence="2 3">PAMC 27485</strain>
    </source>
</reference>
<dbReference type="EMBL" id="CP014504">
    <property type="protein sequence ID" value="AMP98801.1"/>
    <property type="molecule type" value="Genomic_DNA"/>
</dbReference>
<protein>
    <submittedName>
        <fullName evidence="2">Alcohol dehydrogenase</fullName>
    </submittedName>
</protein>
<dbReference type="Gene3D" id="3.40.50.720">
    <property type="entry name" value="NAD(P)-binding Rossmann-like Domain"/>
    <property type="match status" value="1"/>
</dbReference>
<dbReference type="PATRIC" id="fig|188932.3.peg.1982"/>
<accession>A0A127VC84</accession>
<dbReference type="Proteomes" id="UP000071561">
    <property type="component" value="Chromosome"/>
</dbReference>
<dbReference type="RefSeq" id="WP_068399713.1">
    <property type="nucleotide sequence ID" value="NZ_CP014504.1"/>
</dbReference>
<dbReference type="SUPFAM" id="SSF51735">
    <property type="entry name" value="NAD(P)-binding Rossmann-fold domains"/>
    <property type="match status" value="1"/>
</dbReference>
<dbReference type="InterPro" id="IPR051397">
    <property type="entry name" value="Zn-ADH-like_protein"/>
</dbReference>
<gene>
    <name evidence="2" type="ORF">AY601_1893</name>
</gene>
<dbReference type="GO" id="GO:0016491">
    <property type="term" value="F:oxidoreductase activity"/>
    <property type="evidence" value="ECO:0007669"/>
    <property type="project" value="InterPro"/>
</dbReference>
<dbReference type="SMART" id="SM00829">
    <property type="entry name" value="PKS_ER"/>
    <property type="match status" value="1"/>
</dbReference>
<dbReference type="Pfam" id="PF00107">
    <property type="entry name" value="ADH_zinc_N"/>
    <property type="match status" value="1"/>
</dbReference>
<dbReference type="InterPro" id="IPR020843">
    <property type="entry name" value="ER"/>
</dbReference>
<evidence type="ECO:0000313" key="3">
    <source>
        <dbReference type="Proteomes" id="UP000071561"/>
    </source>
</evidence>
<dbReference type="KEGG" id="pcm:AY601_1893"/>
<keyword evidence="3" id="KW-1185">Reference proteome</keyword>
<name>A0A127VC84_9SPHI</name>
<proteinExistence type="predicted"/>
<dbReference type="PANTHER" id="PTHR43677">
    <property type="entry name" value="SHORT-CHAIN DEHYDROGENASE/REDUCTASE"/>
    <property type="match status" value="1"/>
</dbReference>
<dbReference type="PANTHER" id="PTHR43677:SF11">
    <property type="entry name" value="ZINC-CONTAINING ALCOHOL DEHYDROGENASE"/>
    <property type="match status" value="1"/>
</dbReference>
<evidence type="ECO:0000313" key="2">
    <source>
        <dbReference type="EMBL" id="AMP98801.1"/>
    </source>
</evidence>
<feature type="domain" description="Enoyl reductase (ER)" evidence="1">
    <location>
        <begin position="10"/>
        <end position="321"/>
    </location>
</feature>